<evidence type="ECO:0000313" key="3">
    <source>
        <dbReference type="EMBL" id="CAF1589875.1"/>
    </source>
</evidence>
<name>A0A816GRH2_9BILA</name>
<proteinExistence type="predicted"/>
<feature type="non-terminal residue" evidence="4">
    <location>
        <position position="1"/>
    </location>
</feature>
<gene>
    <name evidence="3" type="ORF">BJG266_LOCUS49525</name>
    <name evidence="4" type="ORF">QVE165_LOCUS66614</name>
</gene>
<keyword evidence="5" id="KW-1185">Reference proteome</keyword>
<dbReference type="EMBL" id="CAJNOM010007996">
    <property type="protein sequence ID" value="CAF1678101.1"/>
    <property type="molecule type" value="Genomic_DNA"/>
</dbReference>
<accession>A0A816GRH2</accession>
<evidence type="ECO:0000313" key="5">
    <source>
        <dbReference type="Proteomes" id="UP000663832"/>
    </source>
</evidence>
<organism evidence="4 5">
    <name type="scientific">Adineta steineri</name>
    <dbReference type="NCBI Taxonomy" id="433720"/>
    <lineage>
        <taxon>Eukaryota</taxon>
        <taxon>Metazoa</taxon>
        <taxon>Spiralia</taxon>
        <taxon>Gnathifera</taxon>
        <taxon>Rotifera</taxon>
        <taxon>Eurotatoria</taxon>
        <taxon>Bdelloidea</taxon>
        <taxon>Adinetida</taxon>
        <taxon>Adinetidae</taxon>
        <taxon>Adineta</taxon>
    </lineage>
</organism>
<keyword evidence="2" id="KW-0732">Signal</keyword>
<dbReference type="Proteomes" id="UP000663832">
    <property type="component" value="Unassembled WGS sequence"/>
</dbReference>
<evidence type="ECO:0000256" key="1">
    <source>
        <dbReference type="SAM" id="MobiDB-lite"/>
    </source>
</evidence>
<dbReference type="EMBL" id="CAJNOI010007553">
    <property type="protein sequence ID" value="CAF1589875.1"/>
    <property type="molecule type" value="Genomic_DNA"/>
</dbReference>
<evidence type="ECO:0000313" key="4">
    <source>
        <dbReference type="EMBL" id="CAF1678101.1"/>
    </source>
</evidence>
<evidence type="ECO:0000256" key="2">
    <source>
        <dbReference type="SAM" id="SignalP"/>
    </source>
</evidence>
<feature type="chain" id="PRO_5036230075" evidence="2">
    <location>
        <begin position="26"/>
        <end position="60"/>
    </location>
</feature>
<feature type="region of interest" description="Disordered" evidence="1">
    <location>
        <begin position="41"/>
        <end position="60"/>
    </location>
</feature>
<comment type="caution">
    <text evidence="4">The sequence shown here is derived from an EMBL/GenBank/DDBJ whole genome shotgun (WGS) entry which is preliminary data.</text>
</comment>
<feature type="signal peptide" evidence="2">
    <location>
        <begin position="1"/>
        <end position="25"/>
    </location>
</feature>
<reference evidence="4" key="1">
    <citation type="submission" date="2021-02" db="EMBL/GenBank/DDBJ databases">
        <authorList>
            <person name="Nowell W R."/>
        </authorList>
    </citation>
    <scope>NUCLEOTIDE SEQUENCE</scope>
</reference>
<dbReference type="Proteomes" id="UP000663877">
    <property type="component" value="Unassembled WGS sequence"/>
</dbReference>
<protein>
    <submittedName>
        <fullName evidence="4">Uncharacterized protein</fullName>
    </submittedName>
</protein>
<sequence length="60" mass="6641">MTATNMSMMIIALVIATICLMNTNGEEEKKRTLDSVSGSDFFKKSLDSLSGNDFFKRGDE</sequence>
<dbReference type="AlphaFoldDB" id="A0A816GRH2"/>